<sequence length="110" mass="12828">MNFKQIVCTMGYKLGDKLARSLFATAANKFQEEMNKIHASSWENITLKTTDDFLNIYLNIRQKLRSAGKELKCGIALYDEPINDEIHEALIMLRKLIMRDFPMVRLPFLM</sequence>
<reference evidence="1 2" key="1">
    <citation type="journal article" date="2016" name="Nat. Commun.">
        <title>Thousands of microbial genomes shed light on interconnected biogeochemical processes in an aquifer system.</title>
        <authorList>
            <person name="Anantharaman K."/>
            <person name="Brown C.T."/>
            <person name="Hug L.A."/>
            <person name="Sharon I."/>
            <person name="Castelle C.J."/>
            <person name="Probst A.J."/>
            <person name="Thomas B.C."/>
            <person name="Singh A."/>
            <person name="Wilkins M.J."/>
            <person name="Karaoz U."/>
            <person name="Brodie E.L."/>
            <person name="Williams K.H."/>
            <person name="Hubbard S.S."/>
            <person name="Banfield J.F."/>
        </authorList>
    </citation>
    <scope>NUCLEOTIDE SEQUENCE [LARGE SCALE GENOMIC DNA]</scope>
</reference>
<dbReference type="EMBL" id="MHNF01000026">
    <property type="protein sequence ID" value="OGZ40714.1"/>
    <property type="molecule type" value="Genomic_DNA"/>
</dbReference>
<evidence type="ECO:0000313" key="2">
    <source>
        <dbReference type="Proteomes" id="UP000177126"/>
    </source>
</evidence>
<comment type="caution">
    <text evidence="1">The sequence shown here is derived from an EMBL/GenBank/DDBJ whole genome shotgun (WGS) entry which is preliminary data.</text>
</comment>
<accession>A0A1G2FRJ9</accession>
<name>A0A1G2FRJ9_9BACT</name>
<proteinExistence type="predicted"/>
<gene>
    <name evidence="1" type="ORF">A3B04_00885</name>
</gene>
<evidence type="ECO:0000313" key="1">
    <source>
        <dbReference type="EMBL" id="OGZ40714.1"/>
    </source>
</evidence>
<dbReference type="AlphaFoldDB" id="A0A1G2FRJ9"/>
<protein>
    <submittedName>
        <fullName evidence="1">Uncharacterized protein</fullName>
    </submittedName>
</protein>
<organism evidence="1 2">
    <name type="scientific">Candidatus Portnoybacteria bacterium RIFCSPLOWO2_02_FULL_39_11</name>
    <dbReference type="NCBI Taxonomy" id="1802001"/>
    <lineage>
        <taxon>Bacteria</taxon>
        <taxon>Candidatus Portnoyibacteriota</taxon>
    </lineage>
</organism>
<dbReference type="Proteomes" id="UP000177126">
    <property type="component" value="Unassembled WGS sequence"/>
</dbReference>